<keyword evidence="6" id="KW-1185">Reference proteome</keyword>
<dbReference type="SUPFAM" id="SSF52317">
    <property type="entry name" value="Class I glutamine amidotransferase-like"/>
    <property type="match status" value="1"/>
</dbReference>
<evidence type="ECO:0000256" key="2">
    <source>
        <dbReference type="ARBA" id="ARBA00023239"/>
    </source>
</evidence>
<dbReference type="Proteomes" id="UP000321413">
    <property type="component" value="Unassembled WGS sequence"/>
</dbReference>
<dbReference type="InterPro" id="IPR050325">
    <property type="entry name" value="Prot/Nucl_acid_deglycase"/>
</dbReference>
<keyword evidence="1" id="KW-0346">Stress response</keyword>
<dbReference type="GO" id="GO:0019243">
    <property type="term" value="P:methylglyoxal catabolic process to D-lactate via S-lactoyl-glutathione"/>
    <property type="evidence" value="ECO:0007669"/>
    <property type="project" value="TreeGrafter"/>
</dbReference>
<dbReference type="AlphaFoldDB" id="A0A5C7G3Q6"/>
<dbReference type="PANTHER" id="PTHR48094:SF11">
    <property type="entry name" value="GLUTATHIONE-INDEPENDENT GLYOXALASE HSP31-RELATED"/>
    <property type="match status" value="1"/>
</dbReference>
<sequence>MNTTDTILIVLSAADHWTRTDGSKYETGYWAEEFVVIHEKFVQAGYRVDLATPGGVEPTADWRSLDVQYGGEEAPRYAAYLDGIADILARPLVLADVDVSRYVAVVIPGGHGPAEDLYRDADMARVLFEAERSGKVIGSVCHGPAALLSAVREDGSWLFAGRRVTGFSDEEEIAFGTAENAPWLLASRMRELGGLYEHGAEDWKPFAITDGKLVTGQNPASSALTADGVLAVLARTA</sequence>
<evidence type="ECO:0000256" key="3">
    <source>
        <dbReference type="ARBA" id="ARBA00038493"/>
    </source>
</evidence>
<dbReference type="PANTHER" id="PTHR48094">
    <property type="entry name" value="PROTEIN/NUCLEIC ACID DEGLYCASE DJ-1-RELATED"/>
    <property type="match status" value="1"/>
</dbReference>
<dbReference type="RefSeq" id="WP_147936470.1">
    <property type="nucleotide sequence ID" value="NZ_VPFD01000025.1"/>
</dbReference>
<dbReference type="CDD" id="cd03141">
    <property type="entry name" value="GATase1_Hsp31_like"/>
    <property type="match status" value="1"/>
</dbReference>
<evidence type="ECO:0000313" key="5">
    <source>
        <dbReference type="EMBL" id="TXF97554.1"/>
    </source>
</evidence>
<dbReference type="Gene3D" id="3.40.50.880">
    <property type="match status" value="1"/>
</dbReference>
<evidence type="ECO:0000313" key="6">
    <source>
        <dbReference type="Proteomes" id="UP000321413"/>
    </source>
</evidence>
<name>A0A5C7G3Q6_9BURK</name>
<accession>A0A5C7G3Q6</accession>
<keyword evidence="5" id="KW-0808">Transferase</keyword>
<organism evidence="5 6">
    <name type="scientific">Massilia arenae</name>
    <dbReference type="NCBI Taxonomy" id="2603288"/>
    <lineage>
        <taxon>Bacteria</taxon>
        <taxon>Pseudomonadati</taxon>
        <taxon>Pseudomonadota</taxon>
        <taxon>Betaproteobacteria</taxon>
        <taxon>Burkholderiales</taxon>
        <taxon>Oxalobacteraceae</taxon>
        <taxon>Telluria group</taxon>
        <taxon>Massilia</taxon>
    </lineage>
</organism>
<dbReference type="InterPro" id="IPR002818">
    <property type="entry name" value="DJ-1/PfpI"/>
</dbReference>
<keyword evidence="5" id="KW-0315">Glutamine amidotransferase</keyword>
<protein>
    <submittedName>
        <fullName evidence="5">Type 1 glutamine amidotransferase domain-containing protein</fullName>
    </submittedName>
</protein>
<feature type="domain" description="DJ-1/PfpI" evidence="4">
    <location>
        <begin position="33"/>
        <end position="221"/>
    </location>
</feature>
<gene>
    <name evidence="5" type="ORF">FVD38_20305</name>
</gene>
<dbReference type="InterPro" id="IPR029062">
    <property type="entry name" value="Class_I_gatase-like"/>
</dbReference>
<comment type="similarity">
    <text evidence="3">Belongs to the peptidase C56 family. HSP31-like subfamily.</text>
</comment>
<dbReference type="Pfam" id="PF01965">
    <property type="entry name" value="DJ-1_PfpI"/>
    <property type="match status" value="1"/>
</dbReference>
<reference evidence="5 6" key="1">
    <citation type="submission" date="2019-08" db="EMBL/GenBank/DDBJ databases">
        <title>Massilia golmudensis sp. nov., isolated from sand in the Qinghai-Tibetan Plateau.</title>
        <authorList>
            <person name="Zhang B."/>
        </authorList>
    </citation>
    <scope>NUCLEOTIDE SEQUENCE [LARGE SCALE GENOMIC DNA]</scope>
    <source>
        <strain evidence="5 6">GEM5</strain>
    </source>
</reference>
<proteinExistence type="inferred from homology"/>
<dbReference type="GO" id="GO:0005737">
    <property type="term" value="C:cytoplasm"/>
    <property type="evidence" value="ECO:0007669"/>
    <property type="project" value="TreeGrafter"/>
</dbReference>
<dbReference type="EMBL" id="VPFD01000025">
    <property type="protein sequence ID" value="TXF97554.1"/>
    <property type="molecule type" value="Genomic_DNA"/>
</dbReference>
<evidence type="ECO:0000259" key="4">
    <source>
        <dbReference type="Pfam" id="PF01965"/>
    </source>
</evidence>
<dbReference type="GO" id="GO:0019172">
    <property type="term" value="F:glyoxalase III activity"/>
    <property type="evidence" value="ECO:0007669"/>
    <property type="project" value="TreeGrafter"/>
</dbReference>
<comment type="caution">
    <text evidence="5">The sequence shown here is derived from an EMBL/GenBank/DDBJ whole genome shotgun (WGS) entry which is preliminary data.</text>
</comment>
<keyword evidence="2" id="KW-0456">Lyase</keyword>
<dbReference type="GO" id="GO:0016740">
    <property type="term" value="F:transferase activity"/>
    <property type="evidence" value="ECO:0007669"/>
    <property type="project" value="UniProtKB-KW"/>
</dbReference>
<evidence type="ECO:0000256" key="1">
    <source>
        <dbReference type="ARBA" id="ARBA00023016"/>
    </source>
</evidence>